<evidence type="ECO:0000313" key="10">
    <source>
        <dbReference type="RefSeq" id="XP_015270028.1"/>
    </source>
</evidence>
<dbReference type="InterPro" id="IPR038770">
    <property type="entry name" value="Na+/solute_symporter_sf"/>
</dbReference>
<name>A0ABM1K8J1_GEKJA</name>
<feature type="transmembrane region" description="Helical" evidence="8">
    <location>
        <begin position="155"/>
        <end position="179"/>
    </location>
</feature>
<protein>
    <submittedName>
        <fullName evidence="10">Solute carrier family 10 member 6-like</fullName>
    </submittedName>
</protein>
<evidence type="ECO:0000313" key="9">
    <source>
        <dbReference type="Proteomes" id="UP000694871"/>
    </source>
</evidence>
<dbReference type="InterPro" id="IPR002657">
    <property type="entry name" value="BilAc:Na_symport/Acr3"/>
</dbReference>
<feature type="transmembrane region" description="Helical" evidence="8">
    <location>
        <begin position="120"/>
        <end position="143"/>
    </location>
</feature>
<evidence type="ECO:0000256" key="8">
    <source>
        <dbReference type="SAM" id="Phobius"/>
    </source>
</evidence>
<evidence type="ECO:0000256" key="1">
    <source>
        <dbReference type="ARBA" id="ARBA00004141"/>
    </source>
</evidence>
<keyword evidence="5 8" id="KW-1133">Transmembrane helix</keyword>
<keyword evidence="6 8" id="KW-0472">Membrane</keyword>
<sequence length="373" mass="40340">MVNNSLASSNGTSDGHEPQEENTMYKVGLSVTVTLVMALLVFSMGCTVEVKKLWGNIKRPWGVAVGMACQFGLMPLVAYILAISLATTTTQSVAILILGCCPGGTISNLFTYWIDGDMDLSITMTACSTVAALGMMPLCLYIYSYSWELADGIPIPYQTIGTSLLSLLIPVACGIFANYRWPKHSKIIAKVGGISGITILVAVSITDILLSKDSLNLELSIVTTCAVLSFTGYMGGFLLALITCQSWSRSRTIASETGSQNIALYFALLQLSLSSQRFSQIITLPMFYGAFQLLNGLLITAVYQTYKKCLGKREEEKALEPHVNTLDVLGSKINTGFEKKEDGPVHSKTKNGSKAGQFQQVPEHDMTSFKGIL</sequence>
<dbReference type="Pfam" id="PF01758">
    <property type="entry name" value="SBF"/>
    <property type="match status" value="1"/>
</dbReference>
<keyword evidence="4" id="KW-0813">Transport</keyword>
<evidence type="ECO:0000256" key="6">
    <source>
        <dbReference type="ARBA" id="ARBA00023136"/>
    </source>
</evidence>
<comment type="subcellular location">
    <subcellularLocation>
        <location evidence="1">Membrane</location>
        <topology evidence="1">Multi-pass membrane protein</topology>
    </subcellularLocation>
</comment>
<evidence type="ECO:0000256" key="3">
    <source>
        <dbReference type="ARBA" id="ARBA00022692"/>
    </source>
</evidence>
<keyword evidence="4" id="KW-0769">Symport</keyword>
<feature type="transmembrane region" description="Helical" evidence="8">
    <location>
        <begin position="221"/>
        <end position="242"/>
    </location>
</feature>
<dbReference type="Proteomes" id="UP000694871">
    <property type="component" value="Unplaced"/>
</dbReference>
<feature type="transmembrane region" description="Helical" evidence="8">
    <location>
        <begin position="92"/>
        <end position="113"/>
    </location>
</feature>
<feature type="compositionally biased region" description="Polar residues" evidence="7">
    <location>
        <begin position="1"/>
        <end position="13"/>
    </location>
</feature>
<feature type="transmembrane region" description="Helical" evidence="8">
    <location>
        <begin position="285"/>
        <end position="303"/>
    </location>
</feature>
<organism evidence="9 10">
    <name type="scientific">Gekko japonicus</name>
    <name type="common">Schlegel's Japanese gecko</name>
    <dbReference type="NCBI Taxonomy" id="146911"/>
    <lineage>
        <taxon>Eukaryota</taxon>
        <taxon>Metazoa</taxon>
        <taxon>Chordata</taxon>
        <taxon>Craniata</taxon>
        <taxon>Vertebrata</taxon>
        <taxon>Euteleostomi</taxon>
        <taxon>Lepidosauria</taxon>
        <taxon>Squamata</taxon>
        <taxon>Bifurcata</taxon>
        <taxon>Gekkota</taxon>
        <taxon>Gekkonidae</taxon>
        <taxon>Gekkoninae</taxon>
        <taxon>Gekko</taxon>
    </lineage>
</organism>
<comment type="similarity">
    <text evidence="2">Belongs to the bile acid:sodium symporter (BASS) (TC 2.A.28) family.</text>
</comment>
<keyword evidence="3 8" id="KW-0812">Transmembrane</keyword>
<feature type="transmembrane region" description="Helical" evidence="8">
    <location>
        <begin position="27"/>
        <end position="48"/>
    </location>
</feature>
<evidence type="ECO:0000256" key="4">
    <source>
        <dbReference type="ARBA" id="ARBA00022847"/>
    </source>
</evidence>
<feature type="transmembrane region" description="Helical" evidence="8">
    <location>
        <begin position="60"/>
        <end position="86"/>
    </location>
</feature>
<dbReference type="InterPro" id="IPR004710">
    <property type="entry name" value="Bilac:Na_transpt"/>
</dbReference>
<dbReference type="PANTHER" id="PTHR10361">
    <property type="entry name" value="SODIUM-BILE ACID COTRANSPORTER"/>
    <property type="match status" value="1"/>
</dbReference>
<dbReference type="Gene3D" id="1.20.1530.20">
    <property type="match status" value="1"/>
</dbReference>
<dbReference type="GeneID" id="107113243"/>
<accession>A0ABM1K8J1</accession>
<dbReference type="PANTHER" id="PTHR10361:SF55">
    <property type="entry name" value="SODIUM-DEPENDENT ORGANIC ANION TRANSPORTER"/>
    <property type="match status" value="1"/>
</dbReference>
<feature type="region of interest" description="Disordered" evidence="7">
    <location>
        <begin position="1"/>
        <end position="20"/>
    </location>
</feature>
<evidence type="ECO:0000256" key="5">
    <source>
        <dbReference type="ARBA" id="ARBA00022989"/>
    </source>
</evidence>
<keyword evidence="9" id="KW-1185">Reference proteome</keyword>
<feature type="region of interest" description="Disordered" evidence="7">
    <location>
        <begin position="337"/>
        <end position="373"/>
    </location>
</feature>
<feature type="compositionally biased region" description="Polar residues" evidence="7">
    <location>
        <begin position="350"/>
        <end position="360"/>
    </location>
</feature>
<evidence type="ECO:0000256" key="7">
    <source>
        <dbReference type="SAM" id="MobiDB-lite"/>
    </source>
</evidence>
<evidence type="ECO:0000256" key="2">
    <source>
        <dbReference type="ARBA" id="ARBA00006528"/>
    </source>
</evidence>
<reference evidence="10" key="1">
    <citation type="submission" date="2025-08" db="UniProtKB">
        <authorList>
            <consortium name="RefSeq"/>
        </authorList>
    </citation>
    <scope>IDENTIFICATION</scope>
</reference>
<gene>
    <name evidence="10" type="primary">LOC107113243</name>
</gene>
<feature type="transmembrane region" description="Helical" evidence="8">
    <location>
        <begin position="191"/>
        <end position="209"/>
    </location>
</feature>
<dbReference type="RefSeq" id="XP_015270028.1">
    <property type="nucleotide sequence ID" value="XM_015414542.1"/>
</dbReference>
<proteinExistence type="inferred from homology"/>